<evidence type="ECO:0000313" key="4">
    <source>
        <dbReference type="Proteomes" id="UP001055303"/>
    </source>
</evidence>
<reference evidence="1" key="2">
    <citation type="journal article" date="2021" name="Front. Microbiol.">
        <title>Comprehensive Comparative Genomics and Phenotyping of Methylobacterium Species.</title>
        <authorList>
            <person name="Alessa O."/>
            <person name="Ogura Y."/>
            <person name="Fujitani Y."/>
            <person name="Takami H."/>
            <person name="Hayashi T."/>
            <person name="Sahin N."/>
            <person name="Tani A."/>
        </authorList>
    </citation>
    <scope>NUCLEOTIDE SEQUENCE</scope>
    <source>
        <strain evidence="1">DSM 22415</strain>
    </source>
</reference>
<sequence length="33" mass="3754">MLGFSRRRRVRALEMQGQLAALGDAYAARFREG</sequence>
<name>A0A564G3Z9_9HYPH</name>
<accession>A0A564G3Z9</accession>
<keyword evidence="4" id="KW-1185">Reference proteome</keyword>
<dbReference type="Proteomes" id="UP001055303">
    <property type="component" value="Unassembled WGS sequence"/>
</dbReference>
<organism evidence="2 3">
    <name type="scientific">Methylobacterium dankookense</name>
    <dbReference type="NCBI Taxonomy" id="560405"/>
    <lineage>
        <taxon>Bacteria</taxon>
        <taxon>Pseudomonadati</taxon>
        <taxon>Pseudomonadota</taxon>
        <taxon>Alphaproteobacteria</taxon>
        <taxon>Hyphomicrobiales</taxon>
        <taxon>Methylobacteriaceae</taxon>
        <taxon>Methylobacterium</taxon>
    </lineage>
</organism>
<gene>
    <name evidence="1" type="ORF">IFDJLNFL_5043</name>
    <name evidence="2" type="ORF">MTDSW087_04969</name>
</gene>
<reference evidence="2 3" key="1">
    <citation type="submission" date="2019-06" db="EMBL/GenBank/DDBJ databases">
        <authorList>
            <person name="Rodrigo-Torres L."/>
            <person name="Arahal R. D."/>
            <person name="Lucena T."/>
        </authorList>
    </citation>
    <scope>NUCLEOTIDE SEQUENCE [LARGE SCALE GENOMIC DNA]</scope>
    <source>
        <strain evidence="2 3">SW08-7</strain>
    </source>
</reference>
<evidence type="ECO:0000313" key="1">
    <source>
        <dbReference type="EMBL" id="GJD59116.1"/>
    </source>
</evidence>
<dbReference type="AlphaFoldDB" id="A0A564G3Z9"/>
<proteinExistence type="predicted"/>
<reference evidence="1" key="3">
    <citation type="submission" date="2021-08" db="EMBL/GenBank/DDBJ databases">
        <authorList>
            <person name="Tani A."/>
            <person name="Ola A."/>
            <person name="Ogura Y."/>
            <person name="Katsura K."/>
            <person name="Hayashi T."/>
        </authorList>
    </citation>
    <scope>NUCLEOTIDE SEQUENCE</scope>
    <source>
        <strain evidence="1">DSM 22415</strain>
    </source>
</reference>
<dbReference type="EMBL" id="CABFVH010000049">
    <property type="protein sequence ID" value="VUF15233.1"/>
    <property type="molecule type" value="Genomic_DNA"/>
</dbReference>
<evidence type="ECO:0000313" key="2">
    <source>
        <dbReference type="EMBL" id="VUF15233.1"/>
    </source>
</evidence>
<protein>
    <submittedName>
        <fullName evidence="2">Uncharacterized protein</fullName>
    </submittedName>
</protein>
<dbReference type="EMBL" id="BPQI01000188">
    <property type="protein sequence ID" value="GJD59116.1"/>
    <property type="molecule type" value="Genomic_DNA"/>
</dbReference>
<evidence type="ECO:0000313" key="3">
    <source>
        <dbReference type="Proteomes" id="UP000401717"/>
    </source>
</evidence>
<dbReference type="Proteomes" id="UP000401717">
    <property type="component" value="Unassembled WGS sequence"/>
</dbReference>